<keyword evidence="2" id="KW-0540">Nuclease</keyword>
<dbReference type="InterPro" id="IPR003615">
    <property type="entry name" value="HNH_nuc"/>
</dbReference>
<keyword evidence="3" id="KW-1185">Reference proteome</keyword>
<dbReference type="Pfam" id="PF13391">
    <property type="entry name" value="HNH_2"/>
    <property type="match status" value="1"/>
</dbReference>
<dbReference type="AlphaFoldDB" id="A0A9X3QXK2"/>
<protein>
    <submittedName>
        <fullName evidence="2">HNH endonuclease</fullName>
    </submittedName>
</protein>
<accession>A0A9X3QXK2</accession>
<gene>
    <name evidence="2" type="ORF">O9X94_23540</name>
</gene>
<evidence type="ECO:0000313" key="2">
    <source>
        <dbReference type="EMBL" id="MCZ7912311.1"/>
    </source>
</evidence>
<organism evidence="2 3">
    <name type="scientific">Agrobacterium leguminum</name>
    <dbReference type="NCBI Taxonomy" id="2792015"/>
    <lineage>
        <taxon>Bacteria</taxon>
        <taxon>Pseudomonadati</taxon>
        <taxon>Pseudomonadota</taxon>
        <taxon>Alphaproteobacteria</taxon>
        <taxon>Hyphomicrobiales</taxon>
        <taxon>Rhizobiaceae</taxon>
        <taxon>Rhizobium/Agrobacterium group</taxon>
        <taxon>Agrobacterium</taxon>
    </lineage>
</organism>
<keyword evidence="2" id="KW-0255">Endonuclease</keyword>
<dbReference type="Proteomes" id="UP001151309">
    <property type="component" value="Unassembled WGS sequence"/>
</dbReference>
<sequence length="264" mass="29806">MSNLNVDHEERAGRLWPVLVVLAKNEMTTTYSDAARSIGIHHRPLRYVLEPIQDYCIKEGLPRLTALVISKSTGLQGAGFLGRPGNDADLDEVFAFDWSSVDNPFSDLNIAELEGIAEELAVDPTAASEKYAKILSRGNRQRVFRRAVLNAYDWKCCICGLTFPEGLEAAHIVRWASAQPHLRIDPRNGLSLCSTHHKLYDNGRINVTPEYVVNFSDPDELEGRYSEADRYHSVRLHGSSIQLPKQRALWPDPQLLTVRQDDWK</sequence>
<dbReference type="GO" id="GO:0004519">
    <property type="term" value="F:endonuclease activity"/>
    <property type="evidence" value="ECO:0007669"/>
    <property type="project" value="UniProtKB-KW"/>
</dbReference>
<dbReference type="EMBL" id="JAPZLT010000016">
    <property type="protein sequence ID" value="MCZ7912311.1"/>
    <property type="molecule type" value="Genomic_DNA"/>
</dbReference>
<reference evidence="2" key="1">
    <citation type="submission" date="2022-12" db="EMBL/GenBank/DDBJ databases">
        <title>Draft genome sequences of 22 rhizogenic Agrobacterium biovar 1 strains, the causative agent of hairy root disease.</title>
        <authorList>
            <person name="Kim N."/>
            <person name="Vargas P."/>
            <person name="Rediers H."/>
        </authorList>
    </citation>
    <scope>NUCLEOTIDE SEQUENCE</scope>
    <source>
        <strain evidence="2">ST07.17.026</strain>
    </source>
</reference>
<comment type="caution">
    <text evidence="2">The sequence shown here is derived from an EMBL/GenBank/DDBJ whole genome shotgun (WGS) entry which is preliminary data.</text>
</comment>
<proteinExistence type="predicted"/>
<name>A0A9X3QXK2_9HYPH</name>
<keyword evidence="2" id="KW-0378">Hydrolase</keyword>
<feature type="domain" description="HNH nuclease" evidence="1">
    <location>
        <begin position="156"/>
        <end position="205"/>
    </location>
</feature>
<evidence type="ECO:0000259" key="1">
    <source>
        <dbReference type="Pfam" id="PF13391"/>
    </source>
</evidence>
<evidence type="ECO:0000313" key="3">
    <source>
        <dbReference type="Proteomes" id="UP001151309"/>
    </source>
</evidence>
<dbReference type="RefSeq" id="WP_112494944.1">
    <property type="nucleotide sequence ID" value="NZ_JAPZLT010000016.1"/>
</dbReference>